<dbReference type="InterPro" id="IPR035901">
    <property type="entry name" value="GIY-YIG_endonuc_sf"/>
</dbReference>
<feature type="domain" description="GIY-YIG" evidence="2">
    <location>
        <begin position="1"/>
        <end position="78"/>
    </location>
</feature>
<dbReference type="Proteomes" id="UP000198820">
    <property type="component" value="Unassembled WGS sequence"/>
</dbReference>
<organism evidence="3 4">
    <name type="scientific">Psychroflexus halocasei</name>
    <dbReference type="NCBI Taxonomy" id="908615"/>
    <lineage>
        <taxon>Bacteria</taxon>
        <taxon>Pseudomonadati</taxon>
        <taxon>Bacteroidota</taxon>
        <taxon>Flavobacteriia</taxon>
        <taxon>Flavobacteriales</taxon>
        <taxon>Flavobacteriaceae</taxon>
        <taxon>Psychroflexus</taxon>
    </lineage>
</organism>
<dbReference type="InterPro" id="IPR050190">
    <property type="entry name" value="UPF0213_domain"/>
</dbReference>
<dbReference type="PANTHER" id="PTHR34477:SF1">
    <property type="entry name" value="UPF0213 PROTEIN YHBQ"/>
    <property type="match status" value="1"/>
</dbReference>
<dbReference type="Pfam" id="PF01541">
    <property type="entry name" value="GIY-YIG"/>
    <property type="match status" value="1"/>
</dbReference>
<evidence type="ECO:0000256" key="1">
    <source>
        <dbReference type="ARBA" id="ARBA00007435"/>
    </source>
</evidence>
<evidence type="ECO:0000313" key="4">
    <source>
        <dbReference type="Proteomes" id="UP000198820"/>
    </source>
</evidence>
<dbReference type="EMBL" id="FNQF01000011">
    <property type="protein sequence ID" value="SEA72502.1"/>
    <property type="molecule type" value="Genomic_DNA"/>
</dbReference>
<evidence type="ECO:0000259" key="2">
    <source>
        <dbReference type="PROSITE" id="PS50164"/>
    </source>
</evidence>
<evidence type="ECO:0000313" key="3">
    <source>
        <dbReference type="EMBL" id="SEA72502.1"/>
    </source>
</evidence>
<keyword evidence="3" id="KW-0540">Nuclease</keyword>
<dbReference type="AlphaFoldDB" id="A0A1H4DJV8"/>
<dbReference type="PANTHER" id="PTHR34477">
    <property type="entry name" value="UPF0213 PROTEIN YHBQ"/>
    <property type="match status" value="1"/>
</dbReference>
<proteinExistence type="inferred from homology"/>
<dbReference type="InterPro" id="IPR000305">
    <property type="entry name" value="GIY-YIG_endonuc"/>
</dbReference>
<keyword evidence="3" id="KW-0255">Endonuclease</keyword>
<keyword evidence="3" id="KW-0378">Hydrolase</keyword>
<dbReference type="RefSeq" id="WP_093245589.1">
    <property type="nucleotide sequence ID" value="NZ_FNQF01000011.1"/>
</dbReference>
<accession>A0A1H4DJV8</accession>
<keyword evidence="4" id="KW-1185">Reference proteome</keyword>
<protein>
    <submittedName>
        <fullName evidence="3">Putative endonuclease</fullName>
    </submittedName>
</protein>
<name>A0A1H4DJV8_9FLAO</name>
<sequence>MHFLYIIYSQNIDKFYIGETTDVNHRIELHNRHAFKNAYSKAADDWILKLKFQCENRKNAVFLEKFIKRMKSRKFINKVIEKPEILHDVLNKK</sequence>
<comment type="similarity">
    <text evidence="1">Belongs to the UPF0213 family.</text>
</comment>
<reference evidence="3 4" key="1">
    <citation type="submission" date="2016-10" db="EMBL/GenBank/DDBJ databases">
        <authorList>
            <person name="de Groot N.N."/>
        </authorList>
    </citation>
    <scope>NUCLEOTIDE SEQUENCE [LARGE SCALE GENOMIC DNA]</scope>
    <source>
        <strain evidence="3 4">DSM 23581</strain>
    </source>
</reference>
<dbReference type="GO" id="GO:0004519">
    <property type="term" value="F:endonuclease activity"/>
    <property type="evidence" value="ECO:0007669"/>
    <property type="project" value="UniProtKB-KW"/>
</dbReference>
<dbReference type="SUPFAM" id="SSF82771">
    <property type="entry name" value="GIY-YIG endonuclease"/>
    <property type="match status" value="1"/>
</dbReference>
<dbReference type="PROSITE" id="PS50164">
    <property type="entry name" value="GIY_YIG"/>
    <property type="match status" value="1"/>
</dbReference>
<dbReference type="Gene3D" id="3.40.1440.10">
    <property type="entry name" value="GIY-YIG endonuclease"/>
    <property type="match status" value="1"/>
</dbReference>
<gene>
    <name evidence="3" type="ORF">SAMN05421540_11154</name>
</gene>